<sequence length="227" mass="25742">MTTAKHRSAPFPDQQPLARIGKAVMARLDSNPHVHRLPVDQAHIYAVGAFLDETECDALVTQIDHVAQPSTLFAEDDLKAGYRTSYSGNLDPSDPFVQMVTRRIDDLLGLRSELGETLQGQRYLPGQQYKQHCDWFHPSQPHWKHESTHGGQRCWTAMAYLNDVEEGGETHFTHIGMKVTPQKGALVIWNNATPEGVPNEQTMHAAMPVIKGFKHVVTRWYRVRPWK</sequence>
<dbReference type="InterPro" id="IPR044862">
    <property type="entry name" value="Pro_4_hyd_alph_FE2OG_OXY"/>
</dbReference>
<proteinExistence type="predicted"/>
<dbReference type="Pfam" id="PF13640">
    <property type="entry name" value="2OG-FeII_Oxy_3"/>
    <property type="match status" value="1"/>
</dbReference>
<accession>U2ZRS7</accession>
<feature type="domain" description="Prolyl 4-hydroxylase alpha subunit" evidence="6">
    <location>
        <begin position="42"/>
        <end position="222"/>
    </location>
</feature>
<dbReference type="Gene3D" id="2.60.120.620">
    <property type="entry name" value="q2cbj1_9rhob like domain"/>
    <property type="match status" value="1"/>
</dbReference>
<dbReference type="EMBL" id="BASZ01000002">
    <property type="protein sequence ID" value="GAD48074.1"/>
    <property type="molecule type" value="Genomic_DNA"/>
</dbReference>
<keyword evidence="2" id="KW-0479">Metal-binding</keyword>
<dbReference type="SMART" id="SM00702">
    <property type="entry name" value="P4Hc"/>
    <property type="match status" value="1"/>
</dbReference>
<reference evidence="7 8" key="1">
    <citation type="submission" date="2013-09" db="EMBL/GenBank/DDBJ databases">
        <title>Whole genome shotgun sequence of Novosphingobium tardaugens NBRC 16725.</title>
        <authorList>
            <person name="Isaki S."/>
            <person name="Hosoyama A."/>
            <person name="Tsuchikane K."/>
            <person name="Katsumata H."/>
            <person name="Ando Y."/>
            <person name="Yamazaki S."/>
            <person name="Fujita N."/>
        </authorList>
    </citation>
    <scope>NUCLEOTIDE SEQUENCE [LARGE SCALE GENOMIC DNA]</scope>
    <source>
        <strain evidence="7 8">NBRC 16725</strain>
    </source>
</reference>
<dbReference type="PANTHER" id="PTHR10869:SF246">
    <property type="entry name" value="TRANSMEMBRANE PROLYL 4-HYDROXYLASE"/>
    <property type="match status" value="1"/>
</dbReference>
<keyword evidence="5" id="KW-0408">Iron</keyword>
<evidence type="ECO:0000313" key="7">
    <source>
        <dbReference type="EMBL" id="GAD48074.1"/>
    </source>
</evidence>
<dbReference type="eggNOG" id="COG3751">
    <property type="taxonomic scope" value="Bacteria"/>
</dbReference>
<dbReference type="PANTHER" id="PTHR10869">
    <property type="entry name" value="PROLYL 4-HYDROXYLASE ALPHA SUBUNIT"/>
    <property type="match status" value="1"/>
</dbReference>
<comment type="caution">
    <text evidence="7">The sequence shown here is derived from an EMBL/GenBank/DDBJ whole genome shotgun (WGS) entry which is preliminary data.</text>
</comment>
<dbReference type="AlphaFoldDB" id="U2ZRS7"/>
<evidence type="ECO:0000256" key="1">
    <source>
        <dbReference type="ARBA" id="ARBA00001961"/>
    </source>
</evidence>
<name>U2ZRS7_9SPHN</name>
<comment type="cofactor">
    <cofactor evidence="1">
        <name>L-ascorbate</name>
        <dbReference type="ChEBI" id="CHEBI:38290"/>
    </cofactor>
</comment>
<dbReference type="RefSeq" id="WP_021688981.1">
    <property type="nucleotide sequence ID" value="NZ_BASZ01000002.1"/>
</dbReference>
<dbReference type="InterPro" id="IPR006620">
    <property type="entry name" value="Pro_4_hyd_alph"/>
</dbReference>
<evidence type="ECO:0000256" key="5">
    <source>
        <dbReference type="ARBA" id="ARBA00023004"/>
    </source>
</evidence>
<dbReference type="InterPro" id="IPR045054">
    <property type="entry name" value="P4HA-like"/>
</dbReference>
<evidence type="ECO:0000259" key="6">
    <source>
        <dbReference type="SMART" id="SM00702"/>
    </source>
</evidence>
<keyword evidence="8" id="KW-1185">Reference proteome</keyword>
<dbReference type="KEGG" id="ntd:EGO55_00305"/>
<dbReference type="GO" id="GO:0005506">
    <property type="term" value="F:iron ion binding"/>
    <property type="evidence" value="ECO:0007669"/>
    <property type="project" value="InterPro"/>
</dbReference>
<dbReference type="GO" id="GO:0016705">
    <property type="term" value="F:oxidoreductase activity, acting on paired donors, with incorporation or reduction of molecular oxygen"/>
    <property type="evidence" value="ECO:0007669"/>
    <property type="project" value="InterPro"/>
</dbReference>
<dbReference type="GO" id="GO:0051213">
    <property type="term" value="F:dioxygenase activity"/>
    <property type="evidence" value="ECO:0007669"/>
    <property type="project" value="UniProtKB-KW"/>
</dbReference>
<evidence type="ECO:0000313" key="8">
    <source>
        <dbReference type="Proteomes" id="UP000016568"/>
    </source>
</evidence>
<keyword evidence="3" id="KW-0223">Dioxygenase</keyword>
<dbReference type="Proteomes" id="UP000016568">
    <property type="component" value="Unassembled WGS sequence"/>
</dbReference>
<evidence type="ECO:0000256" key="3">
    <source>
        <dbReference type="ARBA" id="ARBA00022964"/>
    </source>
</evidence>
<evidence type="ECO:0000256" key="4">
    <source>
        <dbReference type="ARBA" id="ARBA00023002"/>
    </source>
</evidence>
<keyword evidence="4" id="KW-0560">Oxidoreductase</keyword>
<dbReference type="OrthoDB" id="269774at2"/>
<organism evidence="7 8">
    <name type="scientific">Caenibius tardaugens NBRC 16725</name>
    <dbReference type="NCBI Taxonomy" id="1219035"/>
    <lineage>
        <taxon>Bacteria</taxon>
        <taxon>Pseudomonadati</taxon>
        <taxon>Pseudomonadota</taxon>
        <taxon>Alphaproteobacteria</taxon>
        <taxon>Sphingomonadales</taxon>
        <taxon>Erythrobacteraceae</taxon>
        <taxon>Caenibius</taxon>
    </lineage>
</organism>
<evidence type="ECO:0000256" key="2">
    <source>
        <dbReference type="ARBA" id="ARBA00022723"/>
    </source>
</evidence>
<dbReference type="GO" id="GO:0031418">
    <property type="term" value="F:L-ascorbic acid binding"/>
    <property type="evidence" value="ECO:0007669"/>
    <property type="project" value="InterPro"/>
</dbReference>
<gene>
    <name evidence="7" type="ORF">NT2_02_01570</name>
</gene>
<protein>
    <submittedName>
        <fullName evidence="7">Putative oxygenase</fullName>
    </submittedName>
</protein>